<keyword evidence="11" id="KW-0966">Cell projection</keyword>
<evidence type="ECO:0000259" key="10">
    <source>
        <dbReference type="Pfam" id="PF22638"/>
    </source>
</evidence>
<reference evidence="11 12" key="1">
    <citation type="submission" date="2023-08" db="EMBL/GenBank/DDBJ databases">
        <title>Helicovermis profunda gen. nov., sp. nov., a novel mesophilic, fermentative bacterium within the Bacillota from a deep-sea hydrothermal vent chimney.</title>
        <authorList>
            <person name="Miyazaki U."/>
            <person name="Mizutani D."/>
            <person name="Hashimoto Y."/>
            <person name="Tame A."/>
            <person name="Sawayama S."/>
            <person name="Miyazaki J."/>
            <person name="Takai K."/>
            <person name="Nakagawa S."/>
        </authorList>
    </citation>
    <scope>NUCLEOTIDE SEQUENCE [LARGE SCALE GENOMIC DNA]</scope>
    <source>
        <strain evidence="11 12">S502</strain>
    </source>
</reference>
<dbReference type="Proteomes" id="UP001321786">
    <property type="component" value="Chromosome"/>
</dbReference>
<feature type="domain" description="Flagellar hook-associated protein FlgK helical" evidence="10">
    <location>
        <begin position="97"/>
        <end position="336"/>
    </location>
</feature>
<dbReference type="Pfam" id="PF06429">
    <property type="entry name" value="Flg_bbr_C"/>
    <property type="match status" value="1"/>
</dbReference>
<proteinExistence type="inferred from homology"/>
<dbReference type="InterPro" id="IPR002371">
    <property type="entry name" value="FlgK"/>
</dbReference>
<evidence type="ECO:0000256" key="2">
    <source>
        <dbReference type="ARBA" id="ARBA00004613"/>
    </source>
</evidence>
<keyword evidence="6 7" id="KW-0975">Bacterial flagellum</keyword>
<protein>
    <recommendedName>
        <fullName evidence="4 7">Flagellar hook-associated protein 1</fullName>
        <shortName evidence="7">HAP1</shortName>
    </recommendedName>
</protein>
<dbReference type="EMBL" id="AP028654">
    <property type="protein sequence ID" value="BEP30210.1"/>
    <property type="molecule type" value="Genomic_DNA"/>
</dbReference>
<dbReference type="KEGG" id="hprf:HLPR_25410"/>
<name>A0AAU9E7U5_9FIRM</name>
<evidence type="ECO:0000256" key="7">
    <source>
        <dbReference type="RuleBase" id="RU362065"/>
    </source>
</evidence>
<keyword evidence="12" id="KW-1185">Reference proteome</keyword>
<organism evidence="11 12">
    <name type="scientific">Helicovermis profundi</name>
    <dbReference type="NCBI Taxonomy" id="3065157"/>
    <lineage>
        <taxon>Bacteria</taxon>
        <taxon>Bacillati</taxon>
        <taxon>Bacillota</taxon>
        <taxon>Clostridia</taxon>
        <taxon>Helicovermis</taxon>
    </lineage>
</organism>
<evidence type="ECO:0000256" key="3">
    <source>
        <dbReference type="ARBA" id="ARBA00009677"/>
    </source>
</evidence>
<dbReference type="GO" id="GO:0005198">
    <property type="term" value="F:structural molecule activity"/>
    <property type="evidence" value="ECO:0007669"/>
    <property type="project" value="UniProtKB-UniRule"/>
</dbReference>
<feature type="domain" description="Flagellar basal-body/hook protein C-terminal" evidence="9">
    <location>
        <begin position="507"/>
        <end position="546"/>
    </location>
</feature>
<evidence type="ECO:0000256" key="5">
    <source>
        <dbReference type="ARBA" id="ARBA00022525"/>
    </source>
</evidence>
<dbReference type="RefSeq" id="WP_338535809.1">
    <property type="nucleotide sequence ID" value="NZ_AP028654.1"/>
</dbReference>
<comment type="similarity">
    <text evidence="3 7">Belongs to the flagella basal body rod proteins family.</text>
</comment>
<dbReference type="Pfam" id="PF00460">
    <property type="entry name" value="Flg_bb_rod"/>
    <property type="match status" value="1"/>
</dbReference>
<dbReference type="NCBIfam" id="TIGR02492">
    <property type="entry name" value="flgK_ends"/>
    <property type="match status" value="1"/>
</dbReference>
<evidence type="ECO:0000313" key="12">
    <source>
        <dbReference type="Proteomes" id="UP001321786"/>
    </source>
</evidence>
<evidence type="ECO:0000259" key="9">
    <source>
        <dbReference type="Pfam" id="PF06429"/>
    </source>
</evidence>
<dbReference type="InterPro" id="IPR010930">
    <property type="entry name" value="Flg_bb/hook_C_dom"/>
</dbReference>
<dbReference type="PRINTS" id="PR01005">
    <property type="entry name" value="FLGHOOKAP1"/>
</dbReference>
<dbReference type="InterPro" id="IPR001444">
    <property type="entry name" value="Flag_bb_rod_N"/>
</dbReference>
<dbReference type="SUPFAM" id="SSF64518">
    <property type="entry name" value="Phase 1 flagellin"/>
    <property type="match status" value="1"/>
</dbReference>
<dbReference type="GO" id="GO:0009424">
    <property type="term" value="C:bacterial-type flagellum hook"/>
    <property type="evidence" value="ECO:0007669"/>
    <property type="project" value="UniProtKB-UniRule"/>
</dbReference>
<comment type="subcellular location">
    <subcellularLocation>
        <location evidence="1 7">Bacterial flagellum</location>
    </subcellularLocation>
    <subcellularLocation>
        <location evidence="2 7">Secreted</location>
    </subcellularLocation>
</comment>
<keyword evidence="5 7" id="KW-0964">Secreted</keyword>
<feature type="domain" description="Flagellar basal body rod protein N-terminal" evidence="8">
    <location>
        <begin position="8"/>
        <end position="37"/>
    </location>
</feature>
<dbReference type="InterPro" id="IPR053927">
    <property type="entry name" value="FlgK_helical"/>
</dbReference>
<evidence type="ECO:0000259" key="8">
    <source>
        <dbReference type="Pfam" id="PF00460"/>
    </source>
</evidence>
<keyword evidence="11" id="KW-0969">Cilium</keyword>
<gene>
    <name evidence="7 11" type="primary">flgK</name>
    <name evidence="11" type="ORF">HLPR_25410</name>
</gene>
<dbReference type="AlphaFoldDB" id="A0AAU9E7U5"/>
<evidence type="ECO:0000256" key="1">
    <source>
        <dbReference type="ARBA" id="ARBA00004365"/>
    </source>
</evidence>
<sequence>MGSTFFGLNIAKSGLFASQRALQVTSHNIANANTEGFSRQRVDMHAFSPDSLPSIQGMIGTGVDTDAIKQIRNEFLDYSFRTENSKMGEWSKKEDILKNIEAIINEPSESGISKIMDQFYSSLQELNKNPESLTTRALVRQRAIALTKGLNNTYSKLEKLQNDTNFELSVAITDINGYAEQISTLNKVIYSSELEGGKANDVRDQRNLLLDKMSELVEINYYEDDQKRFHVSVAGHEIVNHYNHDTLEQTERTSKLNDVDTSHLKDLVWSSGSTFTASSGKIKGITEMRDNISGTDKGIPYYLDKTNEFIDVMGTEINNVHQKGYDLDKNTGTFMFTINGMSSSDYKTYLKTKGFNGGAGVDVTSAVLSGTSSSLTDKENDKIMKNNIASIIDNNPNYKGKSVKLVDDTYLLVDRMKASEVTISSDIENDLNKFEASVSQDGVPGDGNNALKIADVRHNVELFDWGSPDDFIKSLVSNLGVDAQEATRVKDNQKVMVDSVTNSKESYSGVSLDEEMASMVQFQHSYNANAKMLTTVDKLLETIINLVR</sequence>
<dbReference type="GO" id="GO:0005576">
    <property type="term" value="C:extracellular region"/>
    <property type="evidence" value="ECO:0007669"/>
    <property type="project" value="UniProtKB-SubCell"/>
</dbReference>
<accession>A0AAU9E7U5</accession>
<dbReference type="Pfam" id="PF22638">
    <property type="entry name" value="FlgK_D1"/>
    <property type="match status" value="1"/>
</dbReference>
<evidence type="ECO:0000256" key="4">
    <source>
        <dbReference type="ARBA" id="ARBA00016244"/>
    </source>
</evidence>
<keyword evidence="11" id="KW-0282">Flagellum</keyword>
<dbReference type="GO" id="GO:0044780">
    <property type="term" value="P:bacterial-type flagellum assembly"/>
    <property type="evidence" value="ECO:0007669"/>
    <property type="project" value="InterPro"/>
</dbReference>
<evidence type="ECO:0000256" key="6">
    <source>
        <dbReference type="ARBA" id="ARBA00023143"/>
    </source>
</evidence>
<dbReference type="PANTHER" id="PTHR30033">
    <property type="entry name" value="FLAGELLAR HOOK-ASSOCIATED PROTEIN 1"/>
    <property type="match status" value="1"/>
</dbReference>
<evidence type="ECO:0000313" key="11">
    <source>
        <dbReference type="EMBL" id="BEP30210.1"/>
    </source>
</evidence>
<dbReference type="PANTHER" id="PTHR30033:SF1">
    <property type="entry name" value="FLAGELLAR HOOK-ASSOCIATED PROTEIN 1"/>
    <property type="match status" value="1"/>
</dbReference>